<dbReference type="InterPro" id="IPR004358">
    <property type="entry name" value="Sig_transdc_His_kin-like_C"/>
</dbReference>
<proteinExistence type="predicted"/>
<keyword evidence="11 14" id="KW-0472">Membrane</keyword>
<evidence type="ECO:0000256" key="3">
    <source>
        <dbReference type="ARBA" id="ARBA00012438"/>
    </source>
</evidence>
<feature type="modified residue" description="4-aspartylphosphate" evidence="12">
    <location>
        <position position="867"/>
    </location>
</feature>
<keyword evidence="9" id="KW-0067">ATP-binding</keyword>
<dbReference type="Gene3D" id="3.30.565.10">
    <property type="entry name" value="Histidine kinase-like ATPase, C-terminal domain"/>
    <property type="match status" value="1"/>
</dbReference>
<feature type="transmembrane region" description="Helical" evidence="14">
    <location>
        <begin position="185"/>
        <end position="208"/>
    </location>
</feature>
<dbReference type="InterPro" id="IPR003661">
    <property type="entry name" value="HisK_dim/P_dom"/>
</dbReference>
<dbReference type="FunFam" id="3.30.565.10:FF:000006">
    <property type="entry name" value="Sensor histidine kinase WalK"/>
    <property type="match status" value="1"/>
</dbReference>
<dbReference type="Pfam" id="PF02518">
    <property type="entry name" value="HATPase_c"/>
    <property type="match status" value="1"/>
</dbReference>
<dbReference type="Proteomes" id="UP000681414">
    <property type="component" value="Unassembled WGS sequence"/>
</dbReference>
<keyword evidence="5 12" id="KW-0597">Phosphoprotein</keyword>
<dbReference type="InterPro" id="IPR003594">
    <property type="entry name" value="HATPase_dom"/>
</dbReference>
<dbReference type="InterPro" id="IPR001789">
    <property type="entry name" value="Sig_transdc_resp-reg_receiver"/>
</dbReference>
<evidence type="ECO:0000256" key="4">
    <source>
        <dbReference type="ARBA" id="ARBA00022475"/>
    </source>
</evidence>
<dbReference type="SMART" id="SM00387">
    <property type="entry name" value="HATPase_c"/>
    <property type="match status" value="1"/>
</dbReference>
<evidence type="ECO:0000256" key="5">
    <source>
        <dbReference type="ARBA" id="ARBA00022553"/>
    </source>
</evidence>
<dbReference type="RefSeq" id="WP_213126311.1">
    <property type="nucleotide sequence ID" value="NZ_JAGYPG010000003.1"/>
</dbReference>
<dbReference type="CDD" id="cd16922">
    <property type="entry name" value="HATPase_EvgS-ArcB-TorS-like"/>
    <property type="match status" value="1"/>
</dbReference>
<dbReference type="SUPFAM" id="SSF52172">
    <property type="entry name" value="CheY-like"/>
    <property type="match status" value="1"/>
</dbReference>
<evidence type="ECO:0000313" key="19">
    <source>
        <dbReference type="Proteomes" id="UP000681414"/>
    </source>
</evidence>
<evidence type="ECO:0000256" key="9">
    <source>
        <dbReference type="ARBA" id="ARBA00022840"/>
    </source>
</evidence>
<dbReference type="PANTHER" id="PTHR43547:SF2">
    <property type="entry name" value="HYBRID SIGNAL TRANSDUCTION HISTIDINE KINASE C"/>
    <property type="match status" value="1"/>
</dbReference>
<keyword evidence="14" id="KW-1133">Transmembrane helix</keyword>
<evidence type="ECO:0000256" key="13">
    <source>
        <dbReference type="SAM" id="Coils"/>
    </source>
</evidence>
<reference evidence="18 19" key="1">
    <citation type="submission" date="2021-05" db="EMBL/GenBank/DDBJ databases">
        <title>Novel Bacillus species.</title>
        <authorList>
            <person name="Liu G."/>
        </authorList>
    </citation>
    <scope>NUCLEOTIDE SEQUENCE [LARGE SCALE GENOMIC DNA]</scope>
    <source>
        <strain evidence="19">FJAT-49780</strain>
    </source>
</reference>
<keyword evidence="6" id="KW-0808">Transferase</keyword>
<evidence type="ECO:0000313" key="18">
    <source>
        <dbReference type="EMBL" id="MBS4197129.1"/>
    </source>
</evidence>
<accession>A0A942TJF7</accession>
<protein>
    <recommendedName>
        <fullName evidence="3">histidine kinase</fullName>
        <ecNumber evidence="3">2.7.13.3</ecNumber>
    </recommendedName>
</protein>
<evidence type="ECO:0000256" key="2">
    <source>
        <dbReference type="ARBA" id="ARBA00004651"/>
    </source>
</evidence>
<dbReference type="PRINTS" id="PR00344">
    <property type="entry name" value="BCTRLSENSOR"/>
</dbReference>
<evidence type="ECO:0000256" key="12">
    <source>
        <dbReference type="PROSITE-ProRule" id="PRU00169"/>
    </source>
</evidence>
<dbReference type="GO" id="GO:0005886">
    <property type="term" value="C:plasma membrane"/>
    <property type="evidence" value="ECO:0007669"/>
    <property type="project" value="UniProtKB-SubCell"/>
</dbReference>
<dbReference type="Gene3D" id="1.10.287.130">
    <property type="match status" value="1"/>
</dbReference>
<dbReference type="SMART" id="SM00388">
    <property type="entry name" value="HisKA"/>
    <property type="match status" value="1"/>
</dbReference>
<feature type="transmembrane region" description="Helical" evidence="14">
    <location>
        <begin position="12"/>
        <end position="34"/>
    </location>
</feature>
<sequence>MNRHNQGIRKDSLRLILIISGIMIFLSILLGLYIDNLQDKLMDDQEYLEKKTTVADELGDSLYEVLLRARGYFAFKNDYELVLLNDHLDSLEEQINQLSKMAVDQEERNLALELETFYQKFRFEILPRGIELANANDYNALQKSSQGEAGDLINEFLLRIKTYKDENISKVKNANEEIMKKSNSYTLTAAFLFSLGFIALSIAMWIILNRIIKPIEELDAASQQLTLGKPISFTSKVNPKNEIGKLMNSFSEMAITLQSKEEELMTQNEELHAQQLELEEHQQKLQTSLTLQEKTTNRLERLNKLNHDLTFTLDQQKLINSIQQYLQDLYPFDASIFWTTDEKIYASHGLSEETVKRIVHKNAVINKARLKQERAYVITRTITNEEMGIAEQPFYAYDLYSGVFDSNDELLAVFCATRLGIPIHEDEIEELIGILQRVSLSIGRILVFKQIESSRKLNQDIVNHVNEGIQFVDMNGTMIQFNEKLIDILQTNWSHNKEIPVHEWMETFIDIADNKEELEEFFNEAMSEKTTEVMNVCYSINQGKETFLNVYASPVCRNNERVGTIFVHRDITKEHEVDQMKSELVSTVSHELRTPLSSVLGFTELLLNKKITPERQHKYLSTIQKEAQRLTNLINNFLDIQRMESGKQQYEMANCRMGEITLDVISQFIHEKKHSIYLVDESVNDFILCDKERLVQVLTNLVSNAIKFSPDGGTVEVTLRNNHNNLVISVRDEGLGISEKDIHTLFQKFKRIDNSERRKIGGTGLGLAISKEIIEQHGGKIWIESKERKGTTVFITLPVVERQTEQKDEFEPNYTGLNVIMVEDDSSIALLLSDELKRKGFNVIHHYNPKMAYQEALKLPLVGFVIDLMLGDDMNGWDLIRKLKSTDKTKNIPIIISSALDIDEKNMKLYKIEKYLTKPYPPGQLSEAIDAIVNASISGGKGEVLFPKLDSE</sequence>
<feature type="domain" description="Histidine kinase" evidence="15">
    <location>
        <begin position="587"/>
        <end position="801"/>
    </location>
</feature>
<name>A0A942TJF7_9BACI</name>
<evidence type="ECO:0000256" key="6">
    <source>
        <dbReference type="ARBA" id="ARBA00022679"/>
    </source>
</evidence>
<evidence type="ECO:0000256" key="1">
    <source>
        <dbReference type="ARBA" id="ARBA00000085"/>
    </source>
</evidence>
<dbReference type="InterPro" id="IPR000014">
    <property type="entry name" value="PAS"/>
</dbReference>
<dbReference type="EC" id="2.7.13.3" evidence="3"/>
<keyword evidence="14" id="KW-0812">Transmembrane</keyword>
<dbReference type="PROSITE" id="PS50885">
    <property type="entry name" value="HAMP"/>
    <property type="match status" value="1"/>
</dbReference>
<dbReference type="NCBIfam" id="TIGR00229">
    <property type="entry name" value="sensory_box"/>
    <property type="match status" value="1"/>
</dbReference>
<dbReference type="AlphaFoldDB" id="A0A942TJF7"/>
<dbReference type="GO" id="GO:0005524">
    <property type="term" value="F:ATP binding"/>
    <property type="evidence" value="ECO:0007669"/>
    <property type="project" value="UniProtKB-KW"/>
</dbReference>
<feature type="coiled-coil region" evidence="13">
    <location>
        <begin position="81"/>
        <end position="115"/>
    </location>
</feature>
<evidence type="ECO:0000259" key="16">
    <source>
        <dbReference type="PROSITE" id="PS50110"/>
    </source>
</evidence>
<dbReference type="Pfam" id="PF00072">
    <property type="entry name" value="Response_reg"/>
    <property type="match status" value="1"/>
</dbReference>
<dbReference type="FunFam" id="1.10.287.130:FF:000001">
    <property type="entry name" value="Two-component sensor histidine kinase"/>
    <property type="match status" value="1"/>
</dbReference>
<keyword evidence="19" id="KW-1185">Reference proteome</keyword>
<dbReference type="Gene3D" id="6.10.340.10">
    <property type="match status" value="1"/>
</dbReference>
<dbReference type="SMART" id="SM00448">
    <property type="entry name" value="REC"/>
    <property type="match status" value="1"/>
</dbReference>
<dbReference type="InterPro" id="IPR035965">
    <property type="entry name" value="PAS-like_dom_sf"/>
</dbReference>
<evidence type="ECO:0000256" key="7">
    <source>
        <dbReference type="ARBA" id="ARBA00022741"/>
    </source>
</evidence>
<dbReference type="InterPro" id="IPR011006">
    <property type="entry name" value="CheY-like_superfamily"/>
</dbReference>
<comment type="catalytic activity">
    <reaction evidence="1">
        <text>ATP + protein L-histidine = ADP + protein N-phospho-L-histidine.</text>
        <dbReference type="EC" id="2.7.13.3"/>
    </reaction>
</comment>
<dbReference type="PROSITE" id="PS50109">
    <property type="entry name" value="HIS_KIN"/>
    <property type="match status" value="1"/>
</dbReference>
<feature type="coiled-coil region" evidence="13">
    <location>
        <begin position="257"/>
        <end position="284"/>
    </location>
</feature>
<comment type="caution">
    <text evidence="18">The sequence shown here is derived from an EMBL/GenBank/DDBJ whole genome shotgun (WGS) entry which is preliminary data.</text>
</comment>
<evidence type="ECO:0000256" key="10">
    <source>
        <dbReference type="ARBA" id="ARBA00023012"/>
    </source>
</evidence>
<dbReference type="SUPFAM" id="SSF55785">
    <property type="entry name" value="PYP-like sensor domain (PAS domain)"/>
    <property type="match status" value="1"/>
</dbReference>
<keyword evidence="4" id="KW-1003">Cell membrane</keyword>
<dbReference type="Pfam" id="PF00512">
    <property type="entry name" value="HisKA"/>
    <property type="match status" value="1"/>
</dbReference>
<dbReference type="SUPFAM" id="SSF47384">
    <property type="entry name" value="Homodimeric domain of signal transducing histidine kinase"/>
    <property type="match status" value="1"/>
</dbReference>
<evidence type="ECO:0000256" key="14">
    <source>
        <dbReference type="SAM" id="Phobius"/>
    </source>
</evidence>
<organism evidence="18 19">
    <name type="scientific">Lederbergia citri</name>
    <dbReference type="NCBI Taxonomy" id="2833580"/>
    <lineage>
        <taxon>Bacteria</taxon>
        <taxon>Bacillati</taxon>
        <taxon>Bacillota</taxon>
        <taxon>Bacilli</taxon>
        <taxon>Bacillales</taxon>
        <taxon>Bacillaceae</taxon>
        <taxon>Lederbergia</taxon>
    </lineage>
</organism>
<gene>
    <name evidence="18" type="ORF">KHA97_18915</name>
</gene>
<comment type="subcellular location">
    <subcellularLocation>
        <location evidence="2">Cell membrane</location>
        <topology evidence="2">Multi-pass membrane protein</topology>
    </subcellularLocation>
</comment>
<dbReference type="InterPro" id="IPR005467">
    <property type="entry name" value="His_kinase_dom"/>
</dbReference>
<dbReference type="InterPro" id="IPR003660">
    <property type="entry name" value="HAMP_dom"/>
</dbReference>
<dbReference type="Gene3D" id="3.40.50.2300">
    <property type="match status" value="1"/>
</dbReference>
<dbReference type="InterPro" id="IPR036890">
    <property type="entry name" value="HATPase_C_sf"/>
</dbReference>
<dbReference type="GO" id="GO:0000155">
    <property type="term" value="F:phosphorelay sensor kinase activity"/>
    <property type="evidence" value="ECO:0007669"/>
    <property type="project" value="InterPro"/>
</dbReference>
<keyword evidence="10" id="KW-0902">Two-component regulatory system</keyword>
<keyword evidence="7" id="KW-0547">Nucleotide-binding</keyword>
<dbReference type="PANTHER" id="PTHR43547">
    <property type="entry name" value="TWO-COMPONENT HISTIDINE KINASE"/>
    <property type="match status" value="1"/>
</dbReference>
<dbReference type="EMBL" id="JAGYPG010000003">
    <property type="protein sequence ID" value="MBS4197129.1"/>
    <property type="molecule type" value="Genomic_DNA"/>
</dbReference>
<dbReference type="CDD" id="cd06225">
    <property type="entry name" value="HAMP"/>
    <property type="match status" value="1"/>
</dbReference>
<feature type="domain" description="Response regulatory" evidence="16">
    <location>
        <begin position="818"/>
        <end position="933"/>
    </location>
</feature>
<keyword evidence="8" id="KW-0418">Kinase</keyword>
<feature type="domain" description="HAMP" evidence="17">
    <location>
        <begin position="209"/>
        <end position="262"/>
    </location>
</feature>
<keyword evidence="13" id="KW-0175">Coiled coil</keyword>
<evidence type="ECO:0000259" key="17">
    <source>
        <dbReference type="PROSITE" id="PS50885"/>
    </source>
</evidence>
<evidence type="ECO:0000256" key="11">
    <source>
        <dbReference type="ARBA" id="ARBA00023136"/>
    </source>
</evidence>
<dbReference type="CDD" id="cd00082">
    <property type="entry name" value="HisKA"/>
    <property type="match status" value="1"/>
</dbReference>
<dbReference type="InterPro" id="IPR036097">
    <property type="entry name" value="HisK_dim/P_sf"/>
</dbReference>
<dbReference type="SUPFAM" id="SSF55874">
    <property type="entry name" value="ATPase domain of HSP90 chaperone/DNA topoisomerase II/histidine kinase"/>
    <property type="match status" value="1"/>
</dbReference>
<dbReference type="PROSITE" id="PS50110">
    <property type="entry name" value="RESPONSE_REGULATORY"/>
    <property type="match status" value="1"/>
</dbReference>
<dbReference type="Gene3D" id="3.30.450.20">
    <property type="entry name" value="PAS domain"/>
    <property type="match status" value="1"/>
</dbReference>
<evidence type="ECO:0000256" key="8">
    <source>
        <dbReference type="ARBA" id="ARBA00022777"/>
    </source>
</evidence>
<evidence type="ECO:0000259" key="15">
    <source>
        <dbReference type="PROSITE" id="PS50109"/>
    </source>
</evidence>